<keyword evidence="2" id="KW-1185">Reference proteome</keyword>
<sequence>MRLSFLEPLCNQPGPFASVYLDTSRDAAVEHPDAVMELRWRHLRDALMSEGAHTSGACRTRCR</sequence>
<reference evidence="1 2" key="1">
    <citation type="journal article" date="2016" name="Genome Announc.">
        <title>Complete Genome Sequence of Thiostrepton-Producing Streptomyces laurentii ATCC 31255.</title>
        <authorList>
            <person name="Doi K."/>
            <person name="Fujino Y."/>
            <person name="Nagayoshi Y."/>
            <person name="Ohshima T."/>
            <person name="Ogata S."/>
        </authorList>
    </citation>
    <scope>NUCLEOTIDE SEQUENCE [LARGE SCALE GENOMIC DNA]</scope>
    <source>
        <strain evidence="1 2">ATCC 31255</strain>
    </source>
</reference>
<organism evidence="1 2">
    <name type="scientific">Streptomyces laurentii</name>
    <dbReference type="NCBI Taxonomy" id="39478"/>
    <lineage>
        <taxon>Bacteria</taxon>
        <taxon>Bacillati</taxon>
        <taxon>Actinomycetota</taxon>
        <taxon>Actinomycetes</taxon>
        <taxon>Kitasatosporales</taxon>
        <taxon>Streptomycetaceae</taxon>
        <taxon>Streptomyces</taxon>
    </lineage>
</organism>
<accession>A0A161JGU5</accession>
<dbReference type="Proteomes" id="UP000217676">
    <property type="component" value="Chromosome"/>
</dbReference>
<dbReference type="RefSeq" id="WP_359882259.1">
    <property type="nucleotide sequence ID" value="NZ_JBEYHT010000052.1"/>
</dbReference>
<dbReference type="KEGG" id="slau:SLA_0808"/>
<protein>
    <submittedName>
        <fullName evidence="1">Uncharacterized protein</fullName>
    </submittedName>
</protein>
<dbReference type="AlphaFoldDB" id="A0A161JGU5"/>
<gene>
    <name evidence="1" type="ORF">SLA_0808</name>
</gene>
<proteinExistence type="predicted"/>
<dbReference type="EMBL" id="AP017424">
    <property type="protein sequence ID" value="BAU81762.1"/>
    <property type="molecule type" value="Genomic_DNA"/>
</dbReference>
<name>A0A161JGU5_STRLU</name>
<evidence type="ECO:0000313" key="1">
    <source>
        <dbReference type="EMBL" id="BAU81762.1"/>
    </source>
</evidence>
<evidence type="ECO:0000313" key="2">
    <source>
        <dbReference type="Proteomes" id="UP000217676"/>
    </source>
</evidence>